<organism evidence="8 9">
    <name type="scientific">Kluyveromyces marxianus</name>
    <name type="common">Yeast</name>
    <name type="synonym">Candida kefyr</name>
    <dbReference type="NCBI Taxonomy" id="4911"/>
    <lineage>
        <taxon>Eukaryota</taxon>
        <taxon>Fungi</taxon>
        <taxon>Dikarya</taxon>
        <taxon>Ascomycota</taxon>
        <taxon>Saccharomycotina</taxon>
        <taxon>Saccharomycetes</taxon>
        <taxon>Saccharomycetales</taxon>
        <taxon>Saccharomycetaceae</taxon>
        <taxon>Kluyveromyces</taxon>
    </lineage>
</organism>
<accession>A0ABX6EWE7</accession>
<dbReference type="SUPFAM" id="SSF53383">
    <property type="entry name" value="PLP-dependent transferases"/>
    <property type="match status" value="1"/>
</dbReference>
<sequence length="429" mass="46820">MSRTLLNSIEELPGDALFAIKQRLAEDPRDVKVDLGIGAYRDNNGKPWVLPAVRKAETLIHADPSFNHEYLGINGLPGLTSGAARILLGETSNALAEKRVVSAQSLSGTGALHIAAKFISKFFPEKVIYLSDPTWANHVSIFESQGLKTATYPYWDAATKSLNLKGFLKAIEESPRGSVFVLHACAHNPTGLDPSESEWVQILDACVKNDIVPLFDSAYQGFASGSLDKDAYAVRLGVSKFAESAPIFICQSFAKNVGMYGERCGCIHIVLPRPETGSSSSSSRDVPQIAKAVTSQLSKITRSEVSNPPAYGAKIVSKILNDEQLTAQWHEDMITMSQRITKMRHSLRDKLVELGTPGNWDHIVNQCGMFSYTGLTKQMVERLESEHAVYMVASGRASIAGLNDNNVEHVAKAIDEVVRHFQSSSSSKL</sequence>
<dbReference type="PRINTS" id="PR00799">
    <property type="entry name" value="TRANSAMINASE"/>
</dbReference>
<keyword evidence="9" id="KW-1185">Reference proteome</keyword>
<dbReference type="Gene3D" id="3.90.1150.10">
    <property type="entry name" value="Aspartate Aminotransferase, domain 1"/>
    <property type="match status" value="1"/>
</dbReference>
<protein>
    <submittedName>
        <fullName evidence="8">Aspartate aminotransferase</fullName>
    </submittedName>
</protein>
<proteinExistence type="inferred from homology"/>
<dbReference type="InterPro" id="IPR015424">
    <property type="entry name" value="PyrdxlP-dep_Trfase"/>
</dbReference>
<keyword evidence="5" id="KW-0808">Transferase</keyword>
<dbReference type="Proteomes" id="UP000422736">
    <property type="component" value="Chromosome 4"/>
</dbReference>
<dbReference type="EMBL" id="CP015057">
    <property type="protein sequence ID" value="QGN15835.1"/>
    <property type="molecule type" value="Genomic_DNA"/>
</dbReference>
<dbReference type="InterPro" id="IPR000796">
    <property type="entry name" value="Asp_trans"/>
</dbReference>
<dbReference type="InterPro" id="IPR015421">
    <property type="entry name" value="PyrdxlP-dep_Trfase_major"/>
</dbReference>
<dbReference type="InterPro" id="IPR015422">
    <property type="entry name" value="PyrdxlP-dep_Trfase_small"/>
</dbReference>
<dbReference type="NCBIfam" id="NF006719">
    <property type="entry name" value="PRK09257.1"/>
    <property type="match status" value="1"/>
</dbReference>
<name>A0ABX6EWE7_KLUMA</name>
<evidence type="ECO:0000256" key="6">
    <source>
        <dbReference type="ARBA" id="ARBA00022898"/>
    </source>
</evidence>
<evidence type="ECO:0000256" key="4">
    <source>
        <dbReference type="ARBA" id="ARBA00022576"/>
    </source>
</evidence>
<dbReference type="CDD" id="cd00609">
    <property type="entry name" value="AAT_like"/>
    <property type="match status" value="1"/>
</dbReference>
<evidence type="ECO:0000259" key="7">
    <source>
        <dbReference type="Pfam" id="PF00155"/>
    </source>
</evidence>
<dbReference type="PANTHER" id="PTHR11879:SF55">
    <property type="entry name" value="GLUTAMATE OXALOACETATE TRANSAMINASE 1, ISOFORM B"/>
    <property type="match status" value="1"/>
</dbReference>
<dbReference type="Pfam" id="PF00155">
    <property type="entry name" value="Aminotran_1_2"/>
    <property type="match status" value="1"/>
</dbReference>
<comment type="subunit">
    <text evidence="3">Homodimer.</text>
</comment>
<evidence type="ECO:0000313" key="9">
    <source>
        <dbReference type="Proteomes" id="UP000422736"/>
    </source>
</evidence>
<evidence type="ECO:0000256" key="2">
    <source>
        <dbReference type="ARBA" id="ARBA00007441"/>
    </source>
</evidence>
<evidence type="ECO:0000256" key="5">
    <source>
        <dbReference type="ARBA" id="ARBA00022679"/>
    </source>
</evidence>
<reference evidence="8 9" key="2">
    <citation type="submission" date="2019-11" db="EMBL/GenBank/DDBJ databases">
        <authorList>
            <person name="Lu H."/>
        </authorList>
    </citation>
    <scope>NUCLEOTIDE SEQUENCE [LARGE SCALE GENOMIC DNA]</scope>
    <source>
        <strain evidence="8 9">FIM1</strain>
    </source>
</reference>
<feature type="domain" description="Aminotransferase class I/classII large" evidence="7">
    <location>
        <begin position="32"/>
        <end position="414"/>
    </location>
</feature>
<evidence type="ECO:0000256" key="1">
    <source>
        <dbReference type="ARBA" id="ARBA00001933"/>
    </source>
</evidence>
<dbReference type="PANTHER" id="PTHR11879">
    <property type="entry name" value="ASPARTATE AMINOTRANSFERASE"/>
    <property type="match status" value="1"/>
</dbReference>
<gene>
    <name evidence="8" type="primary">AAT2</name>
    <name evidence="8" type="ORF">FIM1_2531</name>
</gene>
<keyword evidence="6" id="KW-0663">Pyridoxal phosphate</keyword>
<dbReference type="InterPro" id="IPR004839">
    <property type="entry name" value="Aminotransferase_I/II_large"/>
</dbReference>
<dbReference type="GO" id="GO:0008483">
    <property type="term" value="F:transaminase activity"/>
    <property type="evidence" value="ECO:0007669"/>
    <property type="project" value="UniProtKB-KW"/>
</dbReference>
<evidence type="ECO:0000313" key="8">
    <source>
        <dbReference type="EMBL" id="QGN15835.1"/>
    </source>
</evidence>
<evidence type="ECO:0000256" key="3">
    <source>
        <dbReference type="ARBA" id="ARBA00011738"/>
    </source>
</evidence>
<reference evidence="8 9" key="1">
    <citation type="submission" date="2016-03" db="EMBL/GenBank/DDBJ databases">
        <title>How can Kluyveromyces marxianus grow so fast - potential evolutionary course in Saccharomyces Complex revealed by comparative genomics.</title>
        <authorList>
            <person name="Mo W."/>
            <person name="Lu W."/>
            <person name="Yang X."/>
            <person name="Qi J."/>
            <person name="Lv H."/>
        </authorList>
    </citation>
    <scope>NUCLEOTIDE SEQUENCE [LARGE SCALE GENOMIC DNA]</scope>
    <source>
        <strain evidence="8 9">FIM1</strain>
    </source>
</reference>
<dbReference type="Gene3D" id="3.40.640.10">
    <property type="entry name" value="Type I PLP-dependent aspartate aminotransferase-like (Major domain)"/>
    <property type="match status" value="1"/>
</dbReference>
<comment type="cofactor">
    <cofactor evidence="1">
        <name>pyridoxal 5'-phosphate</name>
        <dbReference type="ChEBI" id="CHEBI:597326"/>
    </cofactor>
</comment>
<keyword evidence="4 8" id="KW-0032">Aminotransferase</keyword>
<comment type="similarity">
    <text evidence="2">Belongs to the class-I pyridoxal-phosphate-dependent aminotransferase family.</text>
</comment>